<sequence length="111" mass="11739">MNSPSIVTLCEETLPSGPTADSGCSGQRERKVLAALRAYAAMATGADKGSAKPRRPTWVPAREPTETIRPHSPLTRAAAQIAPRPPALAPSPPKGTDDLLQLRPAARCHPR</sequence>
<proteinExistence type="predicted"/>
<protein>
    <submittedName>
        <fullName evidence="2">Uncharacterized protein</fullName>
    </submittedName>
</protein>
<feature type="region of interest" description="Disordered" evidence="1">
    <location>
        <begin position="1"/>
        <end position="26"/>
    </location>
</feature>
<organism evidence="2 3">
    <name type="scientific">Streptomyces nigrescens</name>
    <dbReference type="NCBI Taxonomy" id="1920"/>
    <lineage>
        <taxon>Bacteria</taxon>
        <taxon>Bacillati</taxon>
        <taxon>Actinomycetota</taxon>
        <taxon>Actinomycetes</taxon>
        <taxon>Kitasatosporales</taxon>
        <taxon>Streptomycetaceae</taxon>
        <taxon>Streptomyces</taxon>
    </lineage>
</organism>
<evidence type="ECO:0000313" key="2">
    <source>
        <dbReference type="EMBL" id="BDM73043.1"/>
    </source>
</evidence>
<accession>A0ABM8A322</accession>
<evidence type="ECO:0000313" key="3">
    <source>
        <dbReference type="Proteomes" id="UP001059597"/>
    </source>
</evidence>
<dbReference type="EMBL" id="AP026073">
    <property type="protein sequence ID" value="BDM73043.1"/>
    <property type="molecule type" value="Genomic_DNA"/>
</dbReference>
<reference evidence="2" key="1">
    <citation type="submission" date="2022-06" db="EMBL/GenBank/DDBJ databases">
        <title>Complete genome sequence of Streptomyces nigrescens HEK616.</title>
        <authorList>
            <person name="Asamizu S."/>
            <person name="Onaka H."/>
        </authorList>
    </citation>
    <scope>NUCLEOTIDE SEQUENCE</scope>
    <source>
        <strain evidence="2">HEK616</strain>
    </source>
</reference>
<gene>
    <name evidence="2" type="ORF">HEK616_65300</name>
</gene>
<feature type="region of interest" description="Disordered" evidence="1">
    <location>
        <begin position="44"/>
        <end position="111"/>
    </location>
</feature>
<dbReference type="Proteomes" id="UP001059597">
    <property type="component" value="Chromosome"/>
</dbReference>
<name>A0ABM8A322_STRNI</name>
<evidence type="ECO:0000256" key="1">
    <source>
        <dbReference type="SAM" id="MobiDB-lite"/>
    </source>
</evidence>
<keyword evidence="3" id="KW-1185">Reference proteome</keyword>
<feature type="compositionally biased region" description="Pro residues" evidence="1">
    <location>
        <begin position="83"/>
        <end position="93"/>
    </location>
</feature>